<dbReference type="GO" id="GO:0016020">
    <property type="term" value="C:membrane"/>
    <property type="evidence" value="ECO:0007669"/>
    <property type="project" value="TreeGrafter"/>
</dbReference>
<keyword evidence="3" id="KW-0812">Transmembrane</keyword>
<keyword evidence="1" id="KW-0547">Nucleotide-binding</keyword>
<dbReference type="SUPFAM" id="SSF56801">
    <property type="entry name" value="Acetyl-CoA synthetase-like"/>
    <property type="match status" value="1"/>
</dbReference>
<evidence type="ECO:0000256" key="1">
    <source>
        <dbReference type="ARBA" id="ARBA00022741"/>
    </source>
</evidence>
<accession>A0A220VHQ1</accession>
<name>A0A220VHQ1_9GAMM</name>
<dbReference type="InterPro" id="IPR020845">
    <property type="entry name" value="AMP-binding_CS"/>
</dbReference>
<sequence length="419" mass="47993">MYEKNIYDCFLENYELNPKKNFLKQYINNKNDFKYYSYEEVYNLALKLILLMKDNDLSINDKVAIIAKNSFEWVVFDIAVNLFGLVSVPILPSATKENIQYIVTHSKCNFIFIGKLDSYDEILSVLNHHTKILSLGSTSCPLKTTLIWDDVLKQPSIKQTMPQISINSTSSIIYTSGTSGEPKGVIVTHGNIYTAAQYITELVKLNCSDRFFSYLPLAHITEKIYILSTAYLNGILISFPANIESFSSNLKDCKPTIFISVPRLWKIFKDKITEKIPSPILKFLLSIPFVNQYIKKLIKSKLGLSSARIMGTGSAPIDKNLLHWYSRLDIFIIEAWGMTESMGLGAINYPYNQHKIGSIGKPIKSFRIKLSETSEILINSKCLFKGYYQNKNLMKIFLSIIFLKLVIWVFLIMRDICIF</sequence>
<dbReference type="GO" id="GO:0004467">
    <property type="term" value="F:long-chain fatty acid-CoA ligase activity"/>
    <property type="evidence" value="ECO:0007669"/>
    <property type="project" value="TreeGrafter"/>
</dbReference>
<keyword evidence="3" id="KW-0472">Membrane</keyword>
<protein>
    <submittedName>
        <fullName evidence="5">AMP-dependent synthetase</fullName>
    </submittedName>
</protein>
<evidence type="ECO:0000256" key="3">
    <source>
        <dbReference type="SAM" id="Phobius"/>
    </source>
</evidence>
<dbReference type="EMBL" id="CP022356">
    <property type="protein sequence ID" value="ASK79776.1"/>
    <property type="molecule type" value="Genomic_DNA"/>
</dbReference>
<organism evidence="5 6">
    <name type="scientific">Paraphotobacterium marinum</name>
    <dbReference type="NCBI Taxonomy" id="1755811"/>
    <lineage>
        <taxon>Bacteria</taxon>
        <taxon>Pseudomonadati</taxon>
        <taxon>Pseudomonadota</taxon>
        <taxon>Gammaproteobacteria</taxon>
        <taxon>Vibrionales</taxon>
        <taxon>Vibrionaceae</taxon>
        <taxon>Paraphotobacterium</taxon>
    </lineage>
</organism>
<dbReference type="AlphaFoldDB" id="A0A220VHQ1"/>
<dbReference type="PROSITE" id="PS00455">
    <property type="entry name" value="AMP_BINDING"/>
    <property type="match status" value="1"/>
</dbReference>
<evidence type="ECO:0000259" key="4">
    <source>
        <dbReference type="Pfam" id="PF00501"/>
    </source>
</evidence>
<reference evidence="5 6" key="1">
    <citation type="journal article" date="2016" name="Int. J. Syst. Evol. Microbiol.">
        <title>Paraphotobacterium marinum gen. nov., sp. nov., a member of the family Vibrionaceae, isolated from surface seawater.</title>
        <authorList>
            <person name="Huang Z."/>
            <person name="Dong C."/>
            <person name="Shao Z."/>
        </authorList>
    </citation>
    <scope>NUCLEOTIDE SEQUENCE [LARGE SCALE GENOMIC DNA]</scope>
    <source>
        <strain evidence="5 6">NSCS20N07D</strain>
    </source>
</reference>
<dbReference type="InterPro" id="IPR042099">
    <property type="entry name" value="ANL_N_sf"/>
</dbReference>
<dbReference type="OrthoDB" id="9803968at2"/>
<evidence type="ECO:0000256" key="2">
    <source>
        <dbReference type="ARBA" id="ARBA00022840"/>
    </source>
</evidence>
<evidence type="ECO:0000313" key="5">
    <source>
        <dbReference type="EMBL" id="ASK79776.1"/>
    </source>
</evidence>
<dbReference type="GO" id="GO:0005524">
    <property type="term" value="F:ATP binding"/>
    <property type="evidence" value="ECO:0007669"/>
    <property type="project" value="UniProtKB-KW"/>
</dbReference>
<proteinExistence type="predicted"/>
<dbReference type="Proteomes" id="UP000242175">
    <property type="component" value="Chromosome small"/>
</dbReference>
<gene>
    <name evidence="5" type="ORF">CF386_12095</name>
</gene>
<keyword evidence="6" id="KW-1185">Reference proteome</keyword>
<evidence type="ECO:0000313" key="6">
    <source>
        <dbReference type="Proteomes" id="UP000242175"/>
    </source>
</evidence>
<dbReference type="Gene3D" id="3.40.50.12780">
    <property type="entry name" value="N-terminal domain of ligase-like"/>
    <property type="match status" value="1"/>
</dbReference>
<dbReference type="PANTHER" id="PTHR43272:SF33">
    <property type="entry name" value="AMP-BINDING DOMAIN-CONTAINING PROTEIN-RELATED"/>
    <property type="match status" value="1"/>
</dbReference>
<dbReference type="RefSeq" id="WP_089074684.1">
    <property type="nucleotide sequence ID" value="NZ_CP022356.1"/>
</dbReference>
<keyword evidence="2" id="KW-0067">ATP-binding</keyword>
<dbReference type="Pfam" id="PF00501">
    <property type="entry name" value="AMP-binding"/>
    <property type="match status" value="1"/>
</dbReference>
<feature type="transmembrane region" description="Helical" evidence="3">
    <location>
        <begin position="393"/>
        <end position="413"/>
    </location>
</feature>
<feature type="domain" description="AMP-dependent synthetase/ligase" evidence="4">
    <location>
        <begin position="25"/>
        <end position="388"/>
    </location>
</feature>
<dbReference type="PANTHER" id="PTHR43272">
    <property type="entry name" value="LONG-CHAIN-FATTY-ACID--COA LIGASE"/>
    <property type="match status" value="1"/>
</dbReference>
<dbReference type="InterPro" id="IPR000873">
    <property type="entry name" value="AMP-dep_synth/lig_dom"/>
</dbReference>
<dbReference type="KEGG" id="pmai:CF386_12095"/>
<keyword evidence="3" id="KW-1133">Transmembrane helix</keyword>